<keyword evidence="1" id="KW-0472">Membrane</keyword>
<evidence type="ECO:0000313" key="2">
    <source>
        <dbReference type="EMBL" id="MFD2602664.1"/>
    </source>
</evidence>
<dbReference type="EMBL" id="JBHUMD010000026">
    <property type="protein sequence ID" value="MFD2602664.1"/>
    <property type="molecule type" value="Genomic_DNA"/>
</dbReference>
<sequence>MNDKNRNKTDRPSLPQHMHALWLRTQLAWVEWMEAKAARLSRKMQYLSLGLFMSLSAGFCALMFFGGLGNIIGFTAKPEAIRSVAAPRISSPKVAPDDSVLQERLAAFQHYWDSLSQSASGRKTRDSLLQARPGLLDSISIAEQLIATQKHDSDEKQ</sequence>
<evidence type="ECO:0000313" key="3">
    <source>
        <dbReference type="Proteomes" id="UP001597480"/>
    </source>
</evidence>
<protein>
    <submittedName>
        <fullName evidence="2">Uncharacterized protein</fullName>
    </submittedName>
</protein>
<organism evidence="2 3">
    <name type="scientific">Flavobacterium suzhouense</name>
    <dbReference type="NCBI Taxonomy" id="1529638"/>
    <lineage>
        <taxon>Bacteria</taxon>
        <taxon>Pseudomonadati</taxon>
        <taxon>Bacteroidota</taxon>
        <taxon>Flavobacteriia</taxon>
        <taxon>Flavobacteriales</taxon>
        <taxon>Flavobacteriaceae</taxon>
        <taxon>Flavobacterium</taxon>
    </lineage>
</organism>
<evidence type="ECO:0000256" key="1">
    <source>
        <dbReference type="SAM" id="Phobius"/>
    </source>
</evidence>
<gene>
    <name evidence="2" type="ORF">ACFSR3_11400</name>
</gene>
<name>A0ABW5NUE0_9FLAO</name>
<feature type="transmembrane region" description="Helical" evidence="1">
    <location>
        <begin position="46"/>
        <end position="68"/>
    </location>
</feature>
<comment type="caution">
    <text evidence="2">The sequence shown here is derived from an EMBL/GenBank/DDBJ whole genome shotgun (WGS) entry which is preliminary data.</text>
</comment>
<keyword evidence="1" id="KW-0812">Transmembrane</keyword>
<dbReference type="RefSeq" id="WP_379821092.1">
    <property type="nucleotide sequence ID" value="NZ_JBHUMD010000026.1"/>
</dbReference>
<keyword evidence="1" id="KW-1133">Transmembrane helix</keyword>
<proteinExistence type="predicted"/>
<keyword evidence="3" id="KW-1185">Reference proteome</keyword>
<reference evidence="3" key="1">
    <citation type="journal article" date="2019" name="Int. J. Syst. Evol. Microbiol.">
        <title>The Global Catalogue of Microorganisms (GCM) 10K type strain sequencing project: providing services to taxonomists for standard genome sequencing and annotation.</title>
        <authorList>
            <consortium name="The Broad Institute Genomics Platform"/>
            <consortium name="The Broad Institute Genome Sequencing Center for Infectious Disease"/>
            <person name="Wu L."/>
            <person name="Ma J."/>
        </authorList>
    </citation>
    <scope>NUCLEOTIDE SEQUENCE [LARGE SCALE GENOMIC DNA]</scope>
    <source>
        <strain evidence="3">KCTC 42107</strain>
    </source>
</reference>
<dbReference type="Proteomes" id="UP001597480">
    <property type="component" value="Unassembled WGS sequence"/>
</dbReference>
<accession>A0ABW5NUE0</accession>